<evidence type="ECO:0000313" key="14">
    <source>
        <dbReference type="EMBL" id="KRT36135.1"/>
    </source>
</evidence>
<comment type="function">
    <text evidence="2 10 12">Catalyzes the transfer of a dimethylallyl group onto the adenine at position 37 in tRNAs that read codons beginning with uridine, leading to the formation of N6-(dimethylallyl)adenosine (i(6)A).</text>
</comment>
<evidence type="ECO:0000256" key="3">
    <source>
        <dbReference type="ARBA" id="ARBA00005842"/>
    </source>
</evidence>
<feature type="region of interest" description="Interaction with substrate tRNA" evidence="10">
    <location>
        <begin position="48"/>
        <end position="51"/>
    </location>
</feature>
<evidence type="ECO:0000256" key="13">
    <source>
        <dbReference type="RuleBase" id="RU003785"/>
    </source>
</evidence>
<dbReference type="EC" id="2.5.1.75" evidence="10"/>
<feature type="binding site" evidence="10">
    <location>
        <begin position="23"/>
        <end position="30"/>
    </location>
    <ligand>
        <name>ATP</name>
        <dbReference type="ChEBI" id="CHEBI:30616"/>
    </ligand>
</feature>
<protein>
    <recommendedName>
        <fullName evidence="10">tRNA dimethylallyltransferase</fullName>
        <ecNumber evidence="10">2.5.1.75</ecNumber>
    </recommendedName>
    <alternativeName>
        <fullName evidence="10">Dimethylallyl diphosphate:tRNA dimethylallyltransferase</fullName>
        <shortName evidence="10">DMAPP:tRNA dimethylallyltransferase</shortName>
        <shortName evidence="10">DMATase</shortName>
    </alternativeName>
    <alternativeName>
        <fullName evidence="10">Isopentenyl-diphosphate:tRNA isopentenyltransferase</fullName>
        <shortName evidence="10">IPP transferase</shortName>
        <shortName evidence="10">IPPT</shortName>
        <shortName evidence="10">IPTase</shortName>
    </alternativeName>
</protein>
<dbReference type="PANTHER" id="PTHR11088">
    <property type="entry name" value="TRNA DIMETHYLALLYLTRANSFERASE"/>
    <property type="match status" value="1"/>
</dbReference>
<dbReference type="STRING" id="592015.HMPREF1705_03398"/>
<evidence type="ECO:0000256" key="12">
    <source>
        <dbReference type="RuleBase" id="RU003784"/>
    </source>
</evidence>
<comment type="cofactor">
    <cofactor evidence="1 10">
        <name>Mg(2+)</name>
        <dbReference type="ChEBI" id="CHEBI:18420"/>
    </cofactor>
</comment>
<dbReference type="SUPFAM" id="SSF52540">
    <property type="entry name" value="P-loop containing nucleoside triphosphate hydrolases"/>
    <property type="match status" value="1"/>
</dbReference>
<dbReference type="HAMAP" id="MF_00185">
    <property type="entry name" value="IPP_trans"/>
    <property type="match status" value="1"/>
</dbReference>
<dbReference type="Gene3D" id="1.10.20.140">
    <property type="match status" value="1"/>
</dbReference>
<dbReference type="EMBL" id="ACJX03000001">
    <property type="protein sequence ID" value="KRT36135.1"/>
    <property type="molecule type" value="Genomic_DNA"/>
</dbReference>
<comment type="caution">
    <text evidence="14">The sequence shown here is derived from an EMBL/GenBank/DDBJ whole genome shotgun (WGS) entry which is preliminary data.</text>
</comment>
<feature type="binding site" evidence="10">
    <location>
        <begin position="25"/>
        <end position="30"/>
    </location>
    <ligand>
        <name>substrate</name>
    </ligand>
</feature>
<gene>
    <name evidence="10" type="primary">miaA</name>
    <name evidence="14" type="ORF">HMPREF1705_03398</name>
</gene>
<keyword evidence="15" id="KW-1185">Reference proteome</keyword>
<evidence type="ECO:0000256" key="8">
    <source>
        <dbReference type="ARBA" id="ARBA00022842"/>
    </source>
</evidence>
<keyword evidence="5 10" id="KW-0819">tRNA processing</keyword>
<reference evidence="15" key="1">
    <citation type="submission" date="2012-09" db="EMBL/GenBank/DDBJ databases">
        <authorList>
            <person name="Weinstock G."/>
            <person name="Sodergren E."/>
            <person name="Clifton S."/>
            <person name="Fulton L."/>
            <person name="Fulton B."/>
            <person name="Courtney L."/>
            <person name="Fronick C."/>
            <person name="Harrison M."/>
            <person name="Strong C."/>
            <person name="Farmer C."/>
            <person name="Delehaunty K."/>
            <person name="Markovic C."/>
            <person name="Hall O."/>
            <person name="Minx P."/>
            <person name="Tomlinson C."/>
            <person name="Mitreva M."/>
            <person name="Nelson J."/>
            <person name="Hou S."/>
            <person name="Wollam A."/>
            <person name="Pepin K.H."/>
            <person name="Johnson M."/>
            <person name="Bhonagiri V."/>
            <person name="Nash W.E."/>
            <person name="Suruliraj S."/>
            <person name="Warren W."/>
            <person name="Chinwalla A."/>
            <person name="Mardis E.R."/>
            <person name="Wilson R.K."/>
        </authorList>
    </citation>
    <scope>NUCLEOTIDE SEQUENCE [LARGE SCALE GENOMIC DNA]</scope>
    <source>
        <strain evidence="15">OS1</strain>
    </source>
</reference>
<evidence type="ECO:0000313" key="15">
    <source>
        <dbReference type="Proteomes" id="UP000005273"/>
    </source>
</evidence>
<dbReference type="PANTHER" id="PTHR11088:SF60">
    <property type="entry name" value="TRNA DIMETHYLALLYLTRANSFERASE"/>
    <property type="match status" value="1"/>
</dbReference>
<evidence type="ECO:0000256" key="9">
    <source>
        <dbReference type="ARBA" id="ARBA00049563"/>
    </source>
</evidence>
<dbReference type="GO" id="GO:0005524">
    <property type="term" value="F:ATP binding"/>
    <property type="evidence" value="ECO:0007669"/>
    <property type="project" value="UniProtKB-UniRule"/>
</dbReference>
<name>A0A0T5XCR4_9BACT</name>
<evidence type="ECO:0000256" key="10">
    <source>
        <dbReference type="HAMAP-Rule" id="MF_00185"/>
    </source>
</evidence>
<evidence type="ECO:0000256" key="6">
    <source>
        <dbReference type="ARBA" id="ARBA00022741"/>
    </source>
</evidence>
<dbReference type="InterPro" id="IPR039657">
    <property type="entry name" value="Dimethylallyltransferase"/>
</dbReference>
<dbReference type="Pfam" id="PF01715">
    <property type="entry name" value="IPPT"/>
    <property type="match status" value="1"/>
</dbReference>
<comment type="subunit">
    <text evidence="10">Monomer.</text>
</comment>
<evidence type="ECO:0000256" key="11">
    <source>
        <dbReference type="RuleBase" id="RU003783"/>
    </source>
</evidence>
<proteinExistence type="inferred from homology"/>
<dbReference type="Proteomes" id="UP000005273">
    <property type="component" value="Unassembled WGS sequence"/>
</dbReference>
<evidence type="ECO:0000256" key="2">
    <source>
        <dbReference type="ARBA" id="ARBA00003213"/>
    </source>
</evidence>
<evidence type="ECO:0000256" key="4">
    <source>
        <dbReference type="ARBA" id="ARBA00022679"/>
    </source>
</evidence>
<dbReference type="NCBIfam" id="TIGR00174">
    <property type="entry name" value="miaA"/>
    <property type="match status" value="1"/>
</dbReference>
<keyword evidence="7 10" id="KW-0067">ATP-binding</keyword>
<accession>A0A0T5XCR4</accession>
<comment type="caution">
    <text evidence="10">Lacks conserved residue(s) required for the propagation of feature annotation.</text>
</comment>
<keyword evidence="6 10" id="KW-0547">Nucleotide-binding</keyword>
<feature type="site" description="Interaction with substrate tRNA" evidence="10">
    <location>
        <position position="137"/>
    </location>
</feature>
<evidence type="ECO:0000256" key="7">
    <source>
        <dbReference type="ARBA" id="ARBA00022840"/>
    </source>
</evidence>
<keyword evidence="4 10" id="KW-0808">Transferase</keyword>
<comment type="catalytic activity">
    <reaction evidence="9 10 11">
        <text>adenosine(37) in tRNA + dimethylallyl diphosphate = N(6)-dimethylallyladenosine(37) in tRNA + diphosphate</text>
        <dbReference type="Rhea" id="RHEA:26482"/>
        <dbReference type="Rhea" id="RHEA-COMP:10162"/>
        <dbReference type="Rhea" id="RHEA-COMP:10375"/>
        <dbReference type="ChEBI" id="CHEBI:33019"/>
        <dbReference type="ChEBI" id="CHEBI:57623"/>
        <dbReference type="ChEBI" id="CHEBI:74411"/>
        <dbReference type="ChEBI" id="CHEBI:74415"/>
        <dbReference type="EC" id="2.5.1.75"/>
    </reaction>
</comment>
<feature type="site" description="Interaction with substrate tRNA" evidence="10">
    <location>
        <position position="114"/>
    </location>
</feature>
<dbReference type="InterPro" id="IPR018022">
    <property type="entry name" value="IPT"/>
</dbReference>
<comment type="similarity">
    <text evidence="3 10 13">Belongs to the IPP transferase family.</text>
</comment>
<dbReference type="GO" id="GO:0052381">
    <property type="term" value="F:tRNA dimethylallyltransferase activity"/>
    <property type="evidence" value="ECO:0007669"/>
    <property type="project" value="UniProtKB-UniRule"/>
</dbReference>
<evidence type="ECO:0000256" key="5">
    <source>
        <dbReference type="ARBA" id="ARBA00022694"/>
    </source>
</evidence>
<sequence>MKHQEGKMHLNNRGRIKLVAIIGPTAVGKTAISLKLAPAISGEIISVDSRQVYRYMDIGTDKVSREDRLRTVHHIIDVADPDETFTAARFVEEAAGAIDRIIARKKIPLLVGGTPFYYSALLGEMLTVSIESDPEIRKKLLQEAEIKGKKHMYNKLATVDPDLALKVHTNDLVRIIRGLEIFHTTGKPASWWHKHGKKIKKPYDVLYLGIIRPRELAYKNIELRAEKQFQSGLIEEVKWLLGNRFDERFHSMQGFGYREVIKYIRGVYSLEEALSYYIKATKAFYRRQMTWFRKFKPALWYDLKEENEEKVLEDLKGRIKRHLGVV</sequence>
<dbReference type="AlphaFoldDB" id="A0A0T5XCR4"/>
<dbReference type="GO" id="GO:0006400">
    <property type="term" value="P:tRNA modification"/>
    <property type="evidence" value="ECO:0007669"/>
    <property type="project" value="TreeGrafter"/>
</dbReference>
<evidence type="ECO:0000256" key="1">
    <source>
        <dbReference type="ARBA" id="ARBA00001946"/>
    </source>
</evidence>
<dbReference type="Gene3D" id="3.40.50.300">
    <property type="entry name" value="P-loop containing nucleotide triphosphate hydrolases"/>
    <property type="match status" value="1"/>
</dbReference>
<keyword evidence="8 10" id="KW-0460">Magnesium</keyword>
<dbReference type="eggNOG" id="COG0324">
    <property type="taxonomic scope" value="Bacteria"/>
</dbReference>
<organism evidence="14 15">
    <name type="scientific">Acetomicrobium hydrogeniformans ATCC BAA-1850</name>
    <dbReference type="NCBI Taxonomy" id="592015"/>
    <lineage>
        <taxon>Bacteria</taxon>
        <taxon>Thermotogati</taxon>
        <taxon>Synergistota</taxon>
        <taxon>Synergistia</taxon>
        <taxon>Synergistales</taxon>
        <taxon>Acetomicrobiaceae</taxon>
        <taxon>Acetomicrobium</taxon>
    </lineage>
</organism>
<dbReference type="InterPro" id="IPR027417">
    <property type="entry name" value="P-loop_NTPase"/>
</dbReference>